<proteinExistence type="predicted"/>
<name>A0AAD7N590_9AGAR</name>
<keyword evidence="1" id="KW-0472">Membrane</keyword>
<keyword evidence="1" id="KW-0812">Transmembrane</keyword>
<dbReference type="Proteomes" id="UP001215598">
    <property type="component" value="Unassembled WGS sequence"/>
</dbReference>
<dbReference type="AlphaFoldDB" id="A0AAD7N590"/>
<evidence type="ECO:0000313" key="3">
    <source>
        <dbReference type="Proteomes" id="UP001215598"/>
    </source>
</evidence>
<keyword evidence="3" id="KW-1185">Reference proteome</keyword>
<protein>
    <submittedName>
        <fullName evidence="2">Uncharacterized protein</fullName>
    </submittedName>
</protein>
<accession>A0AAD7N590</accession>
<dbReference type="EMBL" id="JARKIB010000081">
    <property type="protein sequence ID" value="KAJ7746058.1"/>
    <property type="molecule type" value="Genomic_DNA"/>
</dbReference>
<comment type="caution">
    <text evidence="2">The sequence shown here is derived from an EMBL/GenBank/DDBJ whole genome shotgun (WGS) entry which is preliminary data.</text>
</comment>
<organism evidence="2 3">
    <name type="scientific">Mycena metata</name>
    <dbReference type="NCBI Taxonomy" id="1033252"/>
    <lineage>
        <taxon>Eukaryota</taxon>
        <taxon>Fungi</taxon>
        <taxon>Dikarya</taxon>
        <taxon>Basidiomycota</taxon>
        <taxon>Agaricomycotina</taxon>
        <taxon>Agaricomycetes</taxon>
        <taxon>Agaricomycetidae</taxon>
        <taxon>Agaricales</taxon>
        <taxon>Marasmiineae</taxon>
        <taxon>Mycenaceae</taxon>
        <taxon>Mycena</taxon>
    </lineage>
</organism>
<evidence type="ECO:0000256" key="1">
    <source>
        <dbReference type="SAM" id="Phobius"/>
    </source>
</evidence>
<feature type="transmembrane region" description="Helical" evidence="1">
    <location>
        <begin position="15"/>
        <end position="34"/>
    </location>
</feature>
<gene>
    <name evidence="2" type="ORF">B0H16DRAFT_1462639</name>
</gene>
<sequence>MAHNGFILPSAGHSAQGATIVLLVVGPFLASWLGKYFGTGRLSPTRVVALGQNGPNAKDSAENPAEFGAPYTLGINHTAHNCEEEPGGALWRGGQHKQSVGGVALNGVEAEGSRTLAPLILPHRVEPARLVSGLARSSGCPLPKRPHHHLAPHNLATCAEVFGYPYWGGLVWQIHAYLHSFVHTALVPALHRRPPRRKGFADLRVVEQGVDRYCVDEVGSEGRQGGNGGVVDIGDGEGGFSPCAISGLGTEPWASLR</sequence>
<keyword evidence="1" id="KW-1133">Transmembrane helix</keyword>
<reference evidence="2" key="1">
    <citation type="submission" date="2023-03" db="EMBL/GenBank/DDBJ databases">
        <title>Massive genome expansion in bonnet fungi (Mycena s.s.) driven by repeated elements and novel gene families across ecological guilds.</title>
        <authorList>
            <consortium name="Lawrence Berkeley National Laboratory"/>
            <person name="Harder C.B."/>
            <person name="Miyauchi S."/>
            <person name="Viragh M."/>
            <person name="Kuo A."/>
            <person name="Thoen E."/>
            <person name="Andreopoulos B."/>
            <person name="Lu D."/>
            <person name="Skrede I."/>
            <person name="Drula E."/>
            <person name="Henrissat B."/>
            <person name="Morin E."/>
            <person name="Kohler A."/>
            <person name="Barry K."/>
            <person name="LaButti K."/>
            <person name="Morin E."/>
            <person name="Salamov A."/>
            <person name="Lipzen A."/>
            <person name="Mereny Z."/>
            <person name="Hegedus B."/>
            <person name="Baldrian P."/>
            <person name="Stursova M."/>
            <person name="Weitz H."/>
            <person name="Taylor A."/>
            <person name="Grigoriev I.V."/>
            <person name="Nagy L.G."/>
            <person name="Martin F."/>
            <person name="Kauserud H."/>
        </authorList>
    </citation>
    <scope>NUCLEOTIDE SEQUENCE</scope>
    <source>
        <strain evidence="2">CBHHK182m</strain>
    </source>
</reference>
<evidence type="ECO:0000313" key="2">
    <source>
        <dbReference type="EMBL" id="KAJ7746058.1"/>
    </source>
</evidence>